<dbReference type="InterPro" id="IPR005828">
    <property type="entry name" value="MFS_sugar_transport-like"/>
</dbReference>
<evidence type="ECO:0000256" key="2">
    <source>
        <dbReference type="ARBA" id="ARBA00010992"/>
    </source>
</evidence>
<keyword evidence="10" id="KW-1185">Reference proteome</keyword>
<organism evidence="9 10">
    <name type="scientific">Microbulbifer thermotolerans</name>
    <dbReference type="NCBI Taxonomy" id="252514"/>
    <lineage>
        <taxon>Bacteria</taxon>
        <taxon>Pseudomonadati</taxon>
        <taxon>Pseudomonadota</taxon>
        <taxon>Gammaproteobacteria</taxon>
        <taxon>Cellvibrionales</taxon>
        <taxon>Microbulbiferaceae</taxon>
        <taxon>Microbulbifer</taxon>
    </lineage>
</organism>
<keyword evidence="4 7" id="KW-0812">Transmembrane</keyword>
<name>A0A143HNN4_MICTH</name>
<accession>A0A143HNN4</accession>
<dbReference type="STRING" id="252514.A3224_10095"/>
<evidence type="ECO:0000256" key="3">
    <source>
        <dbReference type="ARBA" id="ARBA00022448"/>
    </source>
</evidence>
<dbReference type="Pfam" id="PF00083">
    <property type="entry name" value="Sugar_tr"/>
    <property type="match status" value="2"/>
</dbReference>
<comment type="similarity">
    <text evidence="2">Belongs to the major facilitator superfamily. Sugar transporter (TC 2.A.1.1) family.</text>
</comment>
<evidence type="ECO:0000256" key="7">
    <source>
        <dbReference type="SAM" id="Phobius"/>
    </source>
</evidence>
<sequence length="521" mass="56259">MREFQLNAFKFAAIVAFGGFIFGLDAALISGTVRFITAEFALSDLQVGTVVSAPGFGVIFALMVTGRICDAWGRKIALLIIASLYLLSAVASVLAPNFEMLVVARFLGGLAFTSLSLASMYIGEIAPPEMRGKLVSVNQITTVVGLSAAYFANYLILMASNADAAWVTALGIDRFTWRWMLGVEVLPALVWLLMLLAIPESPRWLVLKGRLHDARGVLTRLLPEGQIEGQIREIQASAASAPVGSFRQQVAEVFKPRLRTAFWVGLVIAVAQPITGINAIMFYAPTVFEQVGIGTDAAFLQAVVVGVISVLFTALALLLIDRVGRRPLVLFGLAWGGASLFLCSWAFSHASYALSAASLQSLTAAGIDISGLQTLVGTVFADDVAFKQAMYQVLGEAVARANEGILIQEAINIDATLVLGGIMCFIASFNMSIGPVMWVLFSEIFPTRVRGIAIPFFALIVSTVSYFVQQFFPWQLNNMGATEIFLFYAVCITVCLALLFYLLPETKNKSIEEIEASLVRA</sequence>
<feature type="transmembrane region" description="Helical" evidence="7">
    <location>
        <begin position="101"/>
        <end position="122"/>
    </location>
</feature>
<dbReference type="OrthoDB" id="5368493at2"/>
<dbReference type="SUPFAM" id="SSF103473">
    <property type="entry name" value="MFS general substrate transporter"/>
    <property type="match status" value="1"/>
</dbReference>
<feature type="transmembrane region" description="Helical" evidence="7">
    <location>
        <begin position="297"/>
        <end position="320"/>
    </location>
</feature>
<protein>
    <submittedName>
        <fullName evidence="9">MFS transporter</fullName>
    </submittedName>
</protein>
<dbReference type="InterPro" id="IPR003663">
    <property type="entry name" value="Sugar/inositol_transpt"/>
</dbReference>
<evidence type="ECO:0000313" key="10">
    <source>
        <dbReference type="Proteomes" id="UP000076077"/>
    </source>
</evidence>
<proteinExistence type="inferred from homology"/>
<feature type="transmembrane region" description="Helical" evidence="7">
    <location>
        <begin position="45"/>
        <end position="64"/>
    </location>
</feature>
<feature type="domain" description="Major facilitator superfamily (MFS) profile" evidence="8">
    <location>
        <begin position="11"/>
        <end position="507"/>
    </location>
</feature>
<dbReference type="PROSITE" id="PS00216">
    <property type="entry name" value="SUGAR_TRANSPORT_1"/>
    <property type="match status" value="1"/>
</dbReference>
<feature type="transmembrane region" description="Helical" evidence="7">
    <location>
        <begin position="134"/>
        <end position="157"/>
    </location>
</feature>
<dbReference type="RefSeq" id="WP_067154031.1">
    <property type="nucleotide sequence ID" value="NZ_CP014864.1"/>
</dbReference>
<evidence type="ECO:0000313" key="9">
    <source>
        <dbReference type="EMBL" id="AMX02882.1"/>
    </source>
</evidence>
<dbReference type="PRINTS" id="PR00171">
    <property type="entry name" value="SUGRTRNSPORT"/>
</dbReference>
<dbReference type="AlphaFoldDB" id="A0A143HNN4"/>
<evidence type="ECO:0000256" key="5">
    <source>
        <dbReference type="ARBA" id="ARBA00022989"/>
    </source>
</evidence>
<keyword evidence="6 7" id="KW-0472">Membrane</keyword>
<dbReference type="GO" id="GO:0022857">
    <property type="term" value="F:transmembrane transporter activity"/>
    <property type="evidence" value="ECO:0007669"/>
    <property type="project" value="InterPro"/>
</dbReference>
<keyword evidence="5 7" id="KW-1133">Transmembrane helix</keyword>
<dbReference type="GO" id="GO:0016020">
    <property type="term" value="C:membrane"/>
    <property type="evidence" value="ECO:0007669"/>
    <property type="project" value="UniProtKB-SubCell"/>
</dbReference>
<dbReference type="InterPro" id="IPR050814">
    <property type="entry name" value="Myo-inositol_Transporter"/>
</dbReference>
<dbReference type="KEGG" id="mthd:A3224_10095"/>
<feature type="transmembrane region" description="Helical" evidence="7">
    <location>
        <begin position="177"/>
        <end position="198"/>
    </location>
</feature>
<dbReference type="PANTHER" id="PTHR48020">
    <property type="entry name" value="PROTON MYO-INOSITOL COTRANSPORTER"/>
    <property type="match status" value="1"/>
</dbReference>
<dbReference type="EMBL" id="CP014864">
    <property type="protein sequence ID" value="AMX02882.1"/>
    <property type="molecule type" value="Genomic_DNA"/>
</dbReference>
<dbReference type="InterPro" id="IPR036259">
    <property type="entry name" value="MFS_trans_sf"/>
</dbReference>
<dbReference type="GeneID" id="76608401"/>
<dbReference type="PANTHER" id="PTHR48020:SF12">
    <property type="entry name" value="PROTON MYO-INOSITOL COTRANSPORTER"/>
    <property type="match status" value="1"/>
</dbReference>
<gene>
    <name evidence="9" type="ORF">A3224_10095</name>
</gene>
<dbReference type="PROSITE" id="PS50850">
    <property type="entry name" value="MFS"/>
    <property type="match status" value="1"/>
</dbReference>
<feature type="transmembrane region" description="Helical" evidence="7">
    <location>
        <begin position="12"/>
        <end position="33"/>
    </location>
</feature>
<evidence type="ECO:0000256" key="4">
    <source>
        <dbReference type="ARBA" id="ARBA00022692"/>
    </source>
</evidence>
<dbReference type="InterPro" id="IPR005829">
    <property type="entry name" value="Sugar_transporter_CS"/>
</dbReference>
<reference evidence="10" key="1">
    <citation type="submission" date="2016-03" db="EMBL/GenBank/DDBJ databases">
        <authorList>
            <person name="Lee Y.-S."/>
            <person name="Choi Y.-L."/>
        </authorList>
    </citation>
    <scope>NUCLEOTIDE SEQUENCE [LARGE SCALE GENOMIC DNA]</scope>
    <source>
        <strain evidence="10">DAU221</strain>
    </source>
</reference>
<feature type="transmembrane region" description="Helical" evidence="7">
    <location>
        <begin position="327"/>
        <end position="347"/>
    </location>
</feature>
<comment type="subcellular location">
    <subcellularLocation>
        <location evidence="1">Membrane</location>
        <topology evidence="1">Multi-pass membrane protein</topology>
    </subcellularLocation>
</comment>
<feature type="transmembrane region" description="Helical" evidence="7">
    <location>
        <begin position="261"/>
        <end position="285"/>
    </location>
</feature>
<evidence type="ECO:0000256" key="1">
    <source>
        <dbReference type="ARBA" id="ARBA00004141"/>
    </source>
</evidence>
<dbReference type="Proteomes" id="UP000076077">
    <property type="component" value="Chromosome"/>
</dbReference>
<feature type="transmembrane region" description="Helical" evidence="7">
    <location>
        <begin position="76"/>
        <end position="95"/>
    </location>
</feature>
<dbReference type="Gene3D" id="1.20.1250.20">
    <property type="entry name" value="MFS general substrate transporter like domains"/>
    <property type="match status" value="2"/>
</dbReference>
<feature type="transmembrane region" description="Helical" evidence="7">
    <location>
        <begin position="484"/>
        <end position="503"/>
    </location>
</feature>
<feature type="transmembrane region" description="Helical" evidence="7">
    <location>
        <begin position="452"/>
        <end position="472"/>
    </location>
</feature>
<dbReference type="InterPro" id="IPR020846">
    <property type="entry name" value="MFS_dom"/>
</dbReference>
<feature type="transmembrane region" description="Helical" evidence="7">
    <location>
        <begin position="417"/>
        <end position="440"/>
    </location>
</feature>
<evidence type="ECO:0000256" key="6">
    <source>
        <dbReference type="ARBA" id="ARBA00023136"/>
    </source>
</evidence>
<keyword evidence="3" id="KW-0813">Transport</keyword>
<evidence type="ECO:0000259" key="8">
    <source>
        <dbReference type="PROSITE" id="PS50850"/>
    </source>
</evidence>